<dbReference type="SUPFAM" id="SSF54909">
    <property type="entry name" value="Dimeric alpha+beta barrel"/>
    <property type="match status" value="1"/>
</dbReference>
<reference evidence="5" key="1">
    <citation type="submission" date="2016-10" db="EMBL/GenBank/DDBJ databases">
        <authorList>
            <person name="Varghese N."/>
            <person name="Submissions S."/>
        </authorList>
    </citation>
    <scope>NUCLEOTIDE SEQUENCE [LARGE SCALE GENOMIC DNA]</scope>
    <source>
        <strain evidence="5">DSM 43163</strain>
    </source>
</reference>
<accession>A0A1H5YZR7</accession>
<feature type="transmembrane region" description="Helical" evidence="2">
    <location>
        <begin position="195"/>
        <end position="213"/>
    </location>
</feature>
<keyword evidence="2" id="KW-0472">Membrane</keyword>
<keyword evidence="2" id="KW-1133">Transmembrane helix</keyword>
<feature type="transmembrane region" description="Helical" evidence="2">
    <location>
        <begin position="68"/>
        <end position="87"/>
    </location>
</feature>
<dbReference type="EMBL" id="FNVO01000004">
    <property type="protein sequence ID" value="SEG29270.1"/>
    <property type="molecule type" value="Genomic_DNA"/>
</dbReference>
<organism evidence="4 5">
    <name type="scientific">Thermomonospora echinospora</name>
    <dbReference type="NCBI Taxonomy" id="1992"/>
    <lineage>
        <taxon>Bacteria</taxon>
        <taxon>Bacillati</taxon>
        <taxon>Actinomycetota</taxon>
        <taxon>Actinomycetes</taxon>
        <taxon>Streptosporangiales</taxon>
        <taxon>Thermomonosporaceae</taxon>
        <taxon>Thermomonospora</taxon>
    </lineage>
</organism>
<feature type="transmembrane region" description="Helical" evidence="2">
    <location>
        <begin position="30"/>
        <end position="56"/>
    </location>
</feature>
<keyword evidence="4" id="KW-0503">Monooxygenase</keyword>
<sequence>MVQGIPALLATLGALAATGLLILRAKKERLPYLIAWCLTMGGISVALIGMTLGFLVGFGGFLFRLMEVGGALIAPVWLALGMTVLIAGVMQLRFACWLFGTSYSVVAVVILLLDPLKGSFDKSLPNPGRHYDSLPLLLIDVAHGVAVIALVACLVVIALRAGKQDRAAYELLMPVALVALAGVLVVSGTRGFLPGFLSALALAGAAGLVWFGVTRMLPETGTDEDGYDEEYQEGEYDGEYAAGYDDGYHDRAPADQGYEIPTGYDEQPYADPAATQVQPPAHARPPVPPQAKQPPPPAMPPAMPAGARLPAGERPGTPLCGQITVYTLMDGRGEAFDRLAAEAVRAAREAEPDILIFTCHEVPGAPSQRIVYRLFRDQAAFAEHQRLPHVQRFAAESRPYVAATNVIELSLTAGKVVSLPAPTVQDYP</sequence>
<dbReference type="InterPro" id="IPR011008">
    <property type="entry name" value="Dimeric_a/b-barrel"/>
</dbReference>
<keyword evidence="5" id="KW-1185">Reference proteome</keyword>
<evidence type="ECO:0000256" key="2">
    <source>
        <dbReference type="SAM" id="Phobius"/>
    </source>
</evidence>
<keyword evidence="4" id="KW-0560">Oxidoreductase</keyword>
<proteinExistence type="predicted"/>
<dbReference type="RefSeq" id="WP_103937709.1">
    <property type="nucleotide sequence ID" value="NZ_FNVO01000004.1"/>
</dbReference>
<evidence type="ECO:0000313" key="5">
    <source>
        <dbReference type="Proteomes" id="UP000236723"/>
    </source>
</evidence>
<dbReference type="Gene3D" id="3.30.70.100">
    <property type="match status" value="1"/>
</dbReference>
<protein>
    <submittedName>
        <fullName evidence="4">Quinol monooxygenase YgiN</fullName>
    </submittedName>
</protein>
<feature type="transmembrane region" description="Helical" evidence="2">
    <location>
        <begin position="133"/>
        <end position="159"/>
    </location>
</feature>
<feature type="region of interest" description="Disordered" evidence="1">
    <location>
        <begin position="260"/>
        <end position="306"/>
    </location>
</feature>
<feature type="transmembrane region" description="Helical" evidence="2">
    <location>
        <begin position="94"/>
        <end position="113"/>
    </location>
</feature>
<dbReference type="InterPro" id="IPR007138">
    <property type="entry name" value="ABM_dom"/>
</dbReference>
<dbReference type="Pfam" id="PF03992">
    <property type="entry name" value="ABM"/>
    <property type="match status" value="1"/>
</dbReference>
<feature type="transmembrane region" description="Helical" evidence="2">
    <location>
        <begin position="171"/>
        <end position="189"/>
    </location>
</feature>
<feature type="domain" description="ABM" evidence="3">
    <location>
        <begin position="320"/>
        <end position="409"/>
    </location>
</feature>
<evidence type="ECO:0000313" key="4">
    <source>
        <dbReference type="EMBL" id="SEG29270.1"/>
    </source>
</evidence>
<dbReference type="AlphaFoldDB" id="A0A1H5YZR7"/>
<dbReference type="OrthoDB" id="3695636at2"/>
<evidence type="ECO:0000259" key="3">
    <source>
        <dbReference type="PROSITE" id="PS51725"/>
    </source>
</evidence>
<feature type="transmembrane region" description="Helical" evidence="2">
    <location>
        <begin position="6"/>
        <end position="23"/>
    </location>
</feature>
<dbReference type="Proteomes" id="UP000236723">
    <property type="component" value="Unassembled WGS sequence"/>
</dbReference>
<keyword evidence="2" id="KW-0812">Transmembrane</keyword>
<name>A0A1H5YZR7_9ACTN</name>
<gene>
    <name evidence="4" type="ORF">SAMN04489712_104260</name>
</gene>
<evidence type="ECO:0000256" key="1">
    <source>
        <dbReference type="SAM" id="MobiDB-lite"/>
    </source>
</evidence>
<feature type="compositionally biased region" description="Pro residues" evidence="1">
    <location>
        <begin position="282"/>
        <end position="303"/>
    </location>
</feature>
<dbReference type="PROSITE" id="PS51725">
    <property type="entry name" value="ABM"/>
    <property type="match status" value="1"/>
</dbReference>
<dbReference type="GO" id="GO:0004497">
    <property type="term" value="F:monooxygenase activity"/>
    <property type="evidence" value="ECO:0007669"/>
    <property type="project" value="UniProtKB-KW"/>
</dbReference>